<evidence type="ECO:0000256" key="2">
    <source>
        <dbReference type="ARBA" id="ARBA00023015"/>
    </source>
</evidence>
<dbReference type="PANTHER" id="PTHR31845:SF17">
    <property type="entry name" value="ZN(II)2CYS6 TRANSCRIPTION FACTOR (EUROFUNG)"/>
    <property type="match status" value="1"/>
</dbReference>
<keyword evidence="9" id="KW-1185">Reference proteome</keyword>
<dbReference type="PANTHER" id="PTHR31845">
    <property type="entry name" value="FINGER DOMAIN PROTEIN, PUTATIVE-RELATED"/>
    <property type="match status" value="1"/>
</dbReference>
<feature type="compositionally biased region" description="Pro residues" evidence="6">
    <location>
        <begin position="52"/>
        <end position="64"/>
    </location>
</feature>
<feature type="compositionally biased region" description="Polar residues" evidence="6">
    <location>
        <begin position="8"/>
        <end position="17"/>
    </location>
</feature>
<evidence type="ECO:0000313" key="9">
    <source>
        <dbReference type="Proteomes" id="UP000018144"/>
    </source>
</evidence>
<dbReference type="GO" id="GO:0005634">
    <property type="term" value="C:nucleus"/>
    <property type="evidence" value="ECO:0007669"/>
    <property type="project" value="UniProtKB-SubCell"/>
</dbReference>
<dbReference type="InterPro" id="IPR036864">
    <property type="entry name" value="Zn2-C6_fun-type_DNA-bd_sf"/>
</dbReference>
<keyword evidence="8" id="KW-0645">Protease</keyword>
<reference evidence="8 9" key="1">
    <citation type="journal article" date="2013" name="PLoS Genet.">
        <title>The genome and development-dependent transcriptomes of Pyronema confluens: a window into fungal evolution.</title>
        <authorList>
            <person name="Traeger S."/>
            <person name="Altegoer F."/>
            <person name="Freitag M."/>
            <person name="Gabaldon T."/>
            <person name="Kempken F."/>
            <person name="Kumar A."/>
            <person name="Marcet-Houben M."/>
            <person name="Poggeler S."/>
            <person name="Stajich J.E."/>
            <person name="Nowrousian M."/>
        </authorList>
    </citation>
    <scope>NUCLEOTIDE SEQUENCE [LARGE SCALE GENOMIC DNA]</scope>
    <source>
        <strain evidence="9">CBS 100304</strain>
        <tissue evidence="8">Vegetative mycelium</tissue>
    </source>
</reference>
<keyword evidence="8" id="KW-0378">Hydrolase</keyword>
<dbReference type="CDD" id="cd00067">
    <property type="entry name" value="GAL4"/>
    <property type="match status" value="1"/>
</dbReference>
<evidence type="ECO:0000256" key="6">
    <source>
        <dbReference type="SAM" id="MobiDB-lite"/>
    </source>
</evidence>
<protein>
    <submittedName>
        <fullName evidence="8">Similar to Transcriptional activator of proteases prtT acc. no. Q5B8L0</fullName>
    </submittedName>
</protein>
<dbReference type="GO" id="GO:0008233">
    <property type="term" value="F:peptidase activity"/>
    <property type="evidence" value="ECO:0007669"/>
    <property type="project" value="UniProtKB-KW"/>
</dbReference>
<dbReference type="GO" id="GO:0000976">
    <property type="term" value="F:transcription cis-regulatory region binding"/>
    <property type="evidence" value="ECO:0007669"/>
    <property type="project" value="TreeGrafter"/>
</dbReference>
<dbReference type="Proteomes" id="UP000018144">
    <property type="component" value="Unassembled WGS sequence"/>
</dbReference>
<dbReference type="PROSITE" id="PS50048">
    <property type="entry name" value="ZN2_CY6_FUNGAL_2"/>
    <property type="match status" value="1"/>
</dbReference>
<dbReference type="SMART" id="SM00066">
    <property type="entry name" value="GAL4"/>
    <property type="match status" value="1"/>
</dbReference>
<dbReference type="GO" id="GO:0008270">
    <property type="term" value="F:zinc ion binding"/>
    <property type="evidence" value="ECO:0007669"/>
    <property type="project" value="InterPro"/>
</dbReference>
<name>U4KZ70_PYROM</name>
<evidence type="ECO:0000256" key="1">
    <source>
        <dbReference type="ARBA" id="ARBA00004123"/>
    </source>
</evidence>
<gene>
    <name evidence="8" type="ORF">PCON_06597</name>
</gene>
<evidence type="ECO:0000256" key="3">
    <source>
        <dbReference type="ARBA" id="ARBA00023125"/>
    </source>
</evidence>
<keyword evidence="2" id="KW-0805">Transcription regulation</keyword>
<dbReference type="AlphaFoldDB" id="U4KZ70"/>
<feature type="compositionally biased region" description="Polar residues" evidence="6">
    <location>
        <begin position="25"/>
        <end position="35"/>
    </location>
</feature>
<evidence type="ECO:0000256" key="4">
    <source>
        <dbReference type="ARBA" id="ARBA00023163"/>
    </source>
</evidence>
<evidence type="ECO:0000256" key="5">
    <source>
        <dbReference type="ARBA" id="ARBA00023242"/>
    </source>
</evidence>
<keyword evidence="4" id="KW-0804">Transcription</keyword>
<dbReference type="GO" id="GO:0000981">
    <property type="term" value="F:DNA-binding transcription factor activity, RNA polymerase II-specific"/>
    <property type="evidence" value="ECO:0007669"/>
    <property type="project" value="InterPro"/>
</dbReference>
<evidence type="ECO:0000313" key="8">
    <source>
        <dbReference type="EMBL" id="CCX07010.1"/>
    </source>
</evidence>
<dbReference type="GO" id="GO:0006508">
    <property type="term" value="P:proteolysis"/>
    <property type="evidence" value="ECO:0007669"/>
    <property type="project" value="UniProtKB-KW"/>
</dbReference>
<organism evidence="8 9">
    <name type="scientific">Pyronema omphalodes (strain CBS 100304)</name>
    <name type="common">Pyronema confluens</name>
    <dbReference type="NCBI Taxonomy" id="1076935"/>
    <lineage>
        <taxon>Eukaryota</taxon>
        <taxon>Fungi</taxon>
        <taxon>Dikarya</taxon>
        <taxon>Ascomycota</taxon>
        <taxon>Pezizomycotina</taxon>
        <taxon>Pezizomycetes</taxon>
        <taxon>Pezizales</taxon>
        <taxon>Pyronemataceae</taxon>
        <taxon>Pyronema</taxon>
    </lineage>
</organism>
<dbReference type="eggNOG" id="ENOG502QW6D">
    <property type="taxonomic scope" value="Eukaryota"/>
</dbReference>
<dbReference type="InterPro" id="IPR051089">
    <property type="entry name" value="prtT"/>
</dbReference>
<sequence>MDHHPQRPASTTSNTMKRSYDDANGSATSSVNGSPPSCDISPSYGRKRRSNSPPPIPNPLPPVPSVFTDAHGRIARIPTISRKVRACSACKKQKIRCDFDDGQTTCVRCKKMKLECVVNRSLQTILDEDVEWKHKMRDDTIQLQRAVGHLLSTLNMRPLAAYSPHSPPVSRTSSEPPGPKGPVAPNHHRGTSQPFPEHNSEHFKMEDDDHVRSAPMARDHSTHEEHEGQLFSNPMGSLYEVTKLRGLRGNDGERSGAPQEEIDMDFISRGLISLSEAQELFAV</sequence>
<comment type="subcellular location">
    <subcellularLocation>
        <location evidence="1">Nucleus</location>
    </subcellularLocation>
</comment>
<dbReference type="PROSITE" id="PS00463">
    <property type="entry name" value="ZN2_CY6_FUNGAL_1"/>
    <property type="match status" value="1"/>
</dbReference>
<keyword evidence="5" id="KW-0539">Nucleus</keyword>
<dbReference type="SUPFAM" id="SSF57701">
    <property type="entry name" value="Zn2/Cys6 DNA-binding domain"/>
    <property type="match status" value="1"/>
</dbReference>
<dbReference type="STRING" id="1076935.U4KZ70"/>
<feature type="region of interest" description="Disordered" evidence="6">
    <location>
        <begin position="159"/>
        <end position="235"/>
    </location>
</feature>
<proteinExistence type="predicted"/>
<dbReference type="EMBL" id="HF935330">
    <property type="protein sequence ID" value="CCX07010.1"/>
    <property type="molecule type" value="Genomic_DNA"/>
</dbReference>
<feature type="region of interest" description="Disordered" evidence="6">
    <location>
        <begin position="1"/>
        <end position="64"/>
    </location>
</feature>
<dbReference type="Gene3D" id="4.10.240.10">
    <property type="entry name" value="Zn(2)-C6 fungal-type DNA-binding domain"/>
    <property type="match status" value="1"/>
</dbReference>
<evidence type="ECO:0000259" key="7">
    <source>
        <dbReference type="PROSITE" id="PS50048"/>
    </source>
</evidence>
<feature type="domain" description="Zn(2)-C6 fungal-type" evidence="7">
    <location>
        <begin position="86"/>
        <end position="118"/>
    </location>
</feature>
<keyword evidence="3" id="KW-0238">DNA-binding</keyword>
<dbReference type="InterPro" id="IPR001138">
    <property type="entry name" value="Zn2Cys6_DnaBD"/>
</dbReference>
<dbReference type="OrthoDB" id="4060227at2759"/>
<dbReference type="Pfam" id="PF00172">
    <property type="entry name" value="Zn_clus"/>
    <property type="match status" value="1"/>
</dbReference>
<feature type="compositionally biased region" description="Basic and acidic residues" evidence="6">
    <location>
        <begin position="198"/>
        <end position="228"/>
    </location>
</feature>
<accession>U4KZ70</accession>